<dbReference type="EMBL" id="JACYFG010000007">
    <property type="protein sequence ID" value="MBD5779279.1"/>
    <property type="molecule type" value="Genomic_DNA"/>
</dbReference>
<protein>
    <submittedName>
        <fullName evidence="2">Uncharacterized protein</fullName>
    </submittedName>
</protein>
<dbReference type="Proteomes" id="UP000622317">
    <property type="component" value="Unassembled WGS sequence"/>
</dbReference>
<comment type="caution">
    <text evidence="2">The sequence shown here is derived from an EMBL/GenBank/DDBJ whole genome shotgun (WGS) entry which is preliminary data.</text>
</comment>
<organism evidence="2 3">
    <name type="scientific">Pelagicoccus enzymogenes</name>
    <dbReference type="NCBI Taxonomy" id="2773457"/>
    <lineage>
        <taxon>Bacteria</taxon>
        <taxon>Pseudomonadati</taxon>
        <taxon>Verrucomicrobiota</taxon>
        <taxon>Opitutia</taxon>
        <taxon>Puniceicoccales</taxon>
        <taxon>Pelagicoccaceae</taxon>
        <taxon>Pelagicoccus</taxon>
    </lineage>
</organism>
<accession>A0A927IGY1</accession>
<proteinExistence type="predicted"/>
<sequence>MSSPLSSHSAEPPKKSIFGKPVLIGCIGLVAIFTLLLAGGAYWLFTSGKKVITDEIRKEVIAEIERSGLSGEQQAALKAEIDRLTEEFQQGEISIQELIEIIEGLEQSPAMSVVRYYQIEGDPLDRSSISQEQKDAAMLTIRRFIYGVFEEKIPESAIGELMDPFIIDRGTDENYQDLQFRSNISDEEIFAALAKAKQYADKADIPETDLSPDIAREIREIIDRILEKRKR</sequence>
<keyword evidence="1" id="KW-0812">Transmembrane</keyword>
<keyword evidence="1" id="KW-1133">Transmembrane helix</keyword>
<dbReference type="RefSeq" id="WP_191616412.1">
    <property type="nucleotide sequence ID" value="NZ_JACYFG010000007.1"/>
</dbReference>
<keyword evidence="1" id="KW-0472">Membrane</keyword>
<reference evidence="2" key="1">
    <citation type="submission" date="2020-09" db="EMBL/GenBank/DDBJ databases">
        <title>Pelagicoccus enzymogenes sp. nov. with an EPS production, isolated from marine sediment.</title>
        <authorList>
            <person name="Feng X."/>
        </authorList>
    </citation>
    <scope>NUCLEOTIDE SEQUENCE</scope>
    <source>
        <strain evidence="2">NFK12</strain>
    </source>
</reference>
<evidence type="ECO:0000256" key="1">
    <source>
        <dbReference type="SAM" id="Phobius"/>
    </source>
</evidence>
<gene>
    <name evidence="2" type="ORF">IEN85_07220</name>
</gene>
<name>A0A927IGY1_9BACT</name>
<feature type="transmembrane region" description="Helical" evidence="1">
    <location>
        <begin position="21"/>
        <end position="45"/>
    </location>
</feature>
<keyword evidence="3" id="KW-1185">Reference proteome</keyword>
<evidence type="ECO:0000313" key="2">
    <source>
        <dbReference type="EMBL" id="MBD5779279.1"/>
    </source>
</evidence>
<evidence type="ECO:0000313" key="3">
    <source>
        <dbReference type="Proteomes" id="UP000622317"/>
    </source>
</evidence>
<dbReference type="AlphaFoldDB" id="A0A927IGY1"/>